<dbReference type="RefSeq" id="WP_077463858.1">
    <property type="nucleotide sequence ID" value="NZ_MLAA01000035.1"/>
</dbReference>
<name>A0ABX3KWB1_9PAST</name>
<comment type="caution">
    <text evidence="1">The sequence shown here is derived from an EMBL/GenBank/DDBJ whole genome shotgun (WGS) entry which is preliminary data.</text>
</comment>
<dbReference type="EMBL" id="MLAA01000035">
    <property type="protein sequence ID" value="OOF68289.1"/>
    <property type="molecule type" value="Genomic_DNA"/>
</dbReference>
<evidence type="ECO:0000313" key="1">
    <source>
        <dbReference type="EMBL" id="OOF68289.1"/>
    </source>
</evidence>
<dbReference type="Proteomes" id="UP000188820">
    <property type="component" value="Unassembled WGS sequence"/>
</dbReference>
<keyword evidence="2" id="KW-1185">Reference proteome</keyword>
<proteinExistence type="predicted"/>
<gene>
    <name evidence="1" type="ORF">BKG89_08010</name>
</gene>
<sequence length="138" mass="15865">MTLGTRESLLRENKPKLKKVMLGEKEYFIREMTVGEVNQHLYGYQALLCQLAEEQGITLDYNDPEELGKQLSRIYDPYRTARQLAIRLCDENGVNLFDPENKEDLEALSHLDKSVSETLSKVLLEEEPKNLMTDASSK</sequence>
<evidence type="ECO:0000313" key="2">
    <source>
        <dbReference type="Proteomes" id="UP000188820"/>
    </source>
</evidence>
<reference evidence="1 2" key="1">
    <citation type="submission" date="2016-10" db="EMBL/GenBank/DDBJ databases">
        <title>Rodentibacter gen. nov. and new species.</title>
        <authorList>
            <person name="Christensen H."/>
        </authorList>
    </citation>
    <scope>NUCLEOTIDE SEQUENCE [LARGE SCALE GENOMIC DNA]</scope>
    <source>
        <strain evidence="1 2">1998236014</strain>
    </source>
</reference>
<organism evidence="1 2">
    <name type="scientific">Rodentibacter caecimuris</name>
    <dbReference type="NCBI Taxonomy" id="1796644"/>
    <lineage>
        <taxon>Bacteria</taxon>
        <taxon>Pseudomonadati</taxon>
        <taxon>Pseudomonadota</taxon>
        <taxon>Gammaproteobacteria</taxon>
        <taxon>Pasteurellales</taxon>
        <taxon>Pasteurellaceae</taxon>
        <taxon>Rodentibacter</taxon>
    </lineage>
</organism>
<evidence type="ECO:0008006" key="3">
    <source>
        <dbReference type="Google" id="ProtNLM"/>
    </source>
</evidence>
<protein>
    <recommendedName>
        <fullName evidence="3">Phage tail protein</fullName>
    </recommendedName>
</protein>
<accession>A0ABX3KWB1</accession>